<keyword evidence="2" id="KW-1185">Reference proteome</keyword>
<evidence type="ECO:0000313" key="1">
    <source>
        <dbReference type="EMBL" id="GFS55221.1"/>
    </source>
</evidence>
<name>A0A8X6MI07_9ARAC</name>
<evidence type="ECO:0008006" key="3">
    <source>
        <dbReference type="Google" id="ProtNLM"/>
    </source>
</evidence>
<sequence>MCNVCGRKHNTLLIKSNGEQHSTDRPLPQELELNTEHELIIRDEDSPTQPQNIYSLKATVQEQGSESRKNSTVLLSTAVLYIQNCYGERFKYRAILDSASQINLISSEIVSLLKLKREKNYAPISGIDESVWTVKTRVYGIISNENVKALKRN</sequence>
<dbReference type="OrthoDB" id="6433154at2759"/>
<protein>
    <recommendedName>
        <fullName evidence="3">Peptidase aspartic putative domain-containing protein</fullName>
    </recommendedName>
</protein>
<organism evidence="1 2">
    <name type="scientific">Trichonephila inaurata madagascariensis</name>
    <dbReference type="NCBI Taxonomy" id="2747483"/>
    <lineage>
        <taxon>Eukaryota</taxon>
        <taxon>Metazoa</taxon>
        <taxon>Ecdysozoa</taxon>
        <taxon>Arthropoda</taxon>
        <taxon>Chelicerata</taxon>
        <taxon>Arachnida</taxon>
        <taxon>Araneae</taxon>
        <taxon>Araneomorphae</taxon>
        <taxon>Entelegynae</taxon>
        <taxon>Araneoidea</taxon>
        <taxon>Nephilidae</taxon>
        <taxon>Trichonephila</taxon>
        <taxon>Trichonephila inaurata</taxon>
    </lineage>
</organism>
<comment type="caution">
    <text evidence="1">The sequence shown here is derived from an EMBL/GenBank/DDBJ whole genome shotgun (WGS) entry which is preliminary data.</text>
</comment>
<evidence type="ECO:0000313" key="2">
    <source>
        <dbReference type="Proteomes" id="UP000886998"/>
    </source>
</evidence>
<gene>
    <name evidence="1" type="ORF">TNIN_167961</name>
</gene>
<dbReference type="AlphaFoldDB" id="A0A8X6MI07"/>
<accession>A0A8X6MI07</accession>
<dbReference type="EMBL" id="BMAV01027011">
    <property type="protein sequence ID" value="GFS55221.1"/>
    <property type="molecule type" value="Genomic_DNA"/>
</dbReference>
<proteinExistence type="predicted"/>
<reference evidence="1" key="1">
    <citation type="submission" date="2020-08" db="EMBL/GenBank/DDBJ databases">
        <title>Multicomponent nature underlies the extraordinary mechanical properties of spider dragline silk.</title>
        <authorList>
            <person name="Kono N."/>
            <person name="Nakamura H."/>
            <person name="Mori M."/>
            <person name="Yoshida Y."/>
            <person name="Ohtoshi R."/>
            <person name="Malay A.D."/>
            <person name="Moran D.A.P."/>
            <person name="Tomita M."/>
            <person name="Numata K."/>
            <person name="Arakawa K."/>
        </authorList>
    </citation>
    <scope>NUCLEOTIDE SEQUENCE</scope>
</reference>
<dbReference type="Proteomes" id="UP000886998">
    <property type="component" value="Unassembled WGS sequence"/>
</dbReference>